<evidence type="ECO:0000256" key="1">
    <source>
        <dbReference type="SAM" id="SignalP"/>
    </source>
</evidence>
<proteinExistence type="predicted"/>
<evidence type="ECO:0000313" key="2">
    <source>
        <dbReference type="EMBL" id="OEL11206.1"/>
    </source>
</evidence>
<dbReference type="KEGG" id="cnr:EB819_08950"/>
<accession>A0A1E5UE80</accession>
<evidence type="ECO:0000313" key="3">
    <source>
        <dbReference type="Proteomes" id="UP000095601"/>
    </source>
</evidence>
<dbReference type="STRING" id="237258.SAMN04489756_12025"/>
<dbReference type="Proteomes" id="UP000095601">
    <property type="component" value="Unassembled WGS sequence"/>
</dbReference>
<dbReference type="AlphaFoldDB" id="A0A1E5UE80"/>
<sequence length="236" mass="26184">MRRKFILSAVSALMISAFTFAQEGNNSVKFNLGTSFSKPGDELATVAMDGKNMQLSVSAEGARFFNYKKDSKLGFRIAAVVGYDNTHILSSDAITQIKTSIPNIKGRIYPLCFKGSAFDFAGLVTKEKDLGIGFLDIPVYLILISTVNSLHFDYGVGFGKLKESSNIYDDSFVETTTNRTMNYFGWGFQPVIYNSESEKWSVNAMFDFGKFKWTNGNGNTSSFKMSTVGFGAQYHF</sequence>
<keyword evidence="1" id="KW-0732">Signal</keyword>
<keyword evidence="3" id="KW-1185">Reference proteome</keyword>
<feature type="signal peptide" evidence="1">
    <location>
        <begin position="1"/>
        <end position="21"/>
    </location>
</feature>
<comment type="caution">
    <text evidence="2">The sequence shown here is derived from an EMBL/GenBank/DDBJ whole genome shotgun (WGS) entry which is preliminary data.</text>
</comment>
<evidence type="ECO:0008006" key="4">
    <source>
        <dbReference type="Google" id="ProtNLM"/>
    </source>
</evidence>
<dbReference type="RefSeq" id="WP_069798583.1">
    <property type="nucleotide sequence ID" value="NZ_CP034157.1"/>
</dbReference>
<organism evidence="2 3">
    <name type="scientific">Cloacibacterium normanense</name>
    <dbReference type="NCBI Taxonomy" id="237258"/>
    <lineage>
        <taxon>Bacteria</taxon>
        <taxon>Pseudomonadati</taxon>
        <taxon>Bacteroidota</taxon>
        <taxon>Flavobacteriia</taxon>
        <taxon>Flavobacteriales</taxon>
        <taxon>Weeksellaceae</taxon>
    </lineage>
</organism>
<reference evidence="2 3" key="1">
    <citation type="submission" date="2016-09" db="EMBL/GenBank/DDBJ databases">
        <authorList>
            <person name="Capua I."/>
            <person name="De Benedictis P."/>
            <person name="Joannis T."/>
            <person name="Lombin L.H."/>
            <person name="Cattoli G."/>
        </authorList>
    </citation>
    <scope>NUCLEOTIDE SEQUENCE [LARGE SCALE GENOMIC DNA]</scope>
    <source>
        <strain evidence="2 3">NRS-1</strain>
    </source>
</reference>
<name>A0A1E5UE80_9FLAO</name>
<feature type="chain" id="PRO_5009186876" description="Outer membrane beta-barrel domain protein" evidence="1">
    <location>
        <begin position="22"/>
        <end position="236"/>
    </location>
</feature>
<dbReference type="EMBL" id="MKGI01000045">
    <property type="protein sequence ID" value="OEL11206.1"/>
    <property type="molecule type" value="Genomic_DNA"/>
</dbReference>
<protein>
    <recommendedName>
        <fullName evidence="4">Outer membrane beta-barrel domain protein</fullName>
    </recommendedName>
</protein>
<dbReference type="OrthoDB" id="1330169at2"/>
<gene>
    <name evidence="2" type="ORF">BHF72_2322</name>
</gene>